<keyword evidence="1" id="KW-0378">Hydrolase</keyword>
<name>A0ABQ5R668_9ACTN</name>
<organism evidence="2 3">
    <name type="scientific">Phytohabitans aurantiacus</name>
    <dbReference type="NCBI Taxonomy" id="3016789"/>
    <lineage>
        <taxon>Bacteria</taxon>
        <taxon>Bacillati</taxon>
        <taxon>Actinomycetota</taxon>
        <taxon>Actinomycetes</taxon>
        <taxon>Micromonosporales</taxon>
        <taxon>Micromonosporaceae</taxon>
    </lineage>
</organism>
<sequence>MLTSSAAGALAAPFDESFYDVPNQQPAVPIALPVVSVRNQQVLLHVTDELLAGSLPLLCDVDVRVSLSEEQRGIHMSRIQSALQDGAAASLSDHAAAIAGRVRESQRQERVEVRLAARAPLVTHTRVSGLPSPDTVEISAVAVAGRAPRTTQAVAATNMTACPCMQGYSLTDLIRETGLSPQDGVALLTRVPIATHSQRGRVQLSVSAADPVLLPGYHRLHEVLAARTTLTQELLKRPDEYDLVRRAHFRPQFVEDVVRSVASGVRMLDIDGDRLGDLVVEIVAESYESIHGHDILARVEAPAADLVHLG</sequence>
<keyword evidence="3" id="KW-1185">Reference proteome</keyword>
<dbReference type="Gene3D" id="3.10.270.10">
    <property type="entry name" value="Urate Oxidase"/>
    <property type="match status" value="1"/>
</dbReference>
<dbReference type="PANTHER" id="PTHR36445">
    <property type="entry name" value="GTP CYCLOHYDROLASE MPTA"/>
    <property type="match status" value="1"/>
</dbReference>
<dbReference type="Pfam" id="PF02649">
    <property type="entry name" value="GCHY-1"/>
    <property type="match status" value="1"/>
</dbReference>
<dbReference type="InterPro" id="IPR003801">
    <property type="entry name" value="GTP_cyclohydrolase_FolE2/MptA"/>
</dbReference>
<gene>
    <name evidence="2" type="ORF">Pa4123_71620</name>
</gene>
<accession>A0ABQ5R668</accession>
<evidence type="ECO:0000256" key="1">
    <source>
        <dbReference type="ARBA" id="ARBA00022801"/>
    </source>
</evidence>
<dbReference type="RefSeq" id="WP_281903283.1">
    <property type="nucleotide sequence ID" value="NZ_BSDI01000051.1"/>
</dbReference>
<comment type="caution">
    <text evidence="2">The sequence shown here is derived from an EMBL/GenBank/DDBJ whole genome shotgun (WGS) entry which is preliminary data.</text>
</comment>
<dbReference type="Proteomes" id="UP001144280">
    <property type="component" value="Unassembled WGS sequence"/>
</dbReference>
<evidence type="ECO:0000313" key="2">
    <source>
        <dbReference type="EMBL" id="GLI01885.1"/>
    </source>
</evidence>
<evidence type="ECO:0000313" key="3">
    <source>
        <dbReference type="Proteomes" id="UP001144280"/>
    </source>
</evidence>
<dbReference type="PANTHER" id="PTHR36445:SF1">
    <property type="entry name" value="GTP CYCLOHYDROLASE MPTA"/>
    <property type="match status" value="1"/>
</dbReference>
<protein>
    <submittedName>
        <fullName evidence="2">GTP cyclohydrolase I FolE2</fullName>
    </submittedName>
</protein>
<dbReference type="EMBL" id="BSDI01000051">
    <property type="protein sequence ID" value="GLI01885.1"/>
    <property type="molecule type" value="Genomic_DNA"/>
</dbReference>
<proteinExistence type="predicted"/>
<reference evidence="2" key="1">
    <citation type="submission" date="2022-12" db="EMBL/GenBank/DDBJ databases">
        <title>New Phytohabitans aurantiacus sp. RD004123 nov., an actinomycete isolated from soil.</title>
        <authorList>
            <person name="Triningsih D.W."/>
            <person name="Harunari E."/>
            <person name="Igarashi Y."/>
        </authorList>
    </citation>
    <scope>NUCLEOTIDE SEQUENCE</scope>
    <source>
        <strain evidence="2">RD004123</strain>
    </source>
</reference>